<dbReference type="AlphaFoldDB" id="U3CEN0"/>
<protein>
    <recommendedName>
        <fullName evidence="4">SCP domain-containing protein</fullName>
    </recommendedName>
</protein>
<dbReference type="eggNOG" id="ENOG5031MM0">
    <property type="taxonomic scope" value="Bacteria"/>
</dbReference>
<reference evidence="2 3" key="1">
    <citation type="submission" date="2013-09" db="EMBL/GenBank/DDBJ databases">
        <title>Whole genome shotgun sequence of Vibrio ezurae NBRC 102218.</title>
        <authorList>
            <person name="Yoshida I."/>
            <person name="Hosoyama A."/>
            <person name="Numata M."/>
            <person name="Hashimoto M."/>
            <person name="Hosoyama Y."/>
            <person name="Tsuchikane K."/>
            <person name="Noguchi M."/>
            <person name="Hirakata S."/>
            <person name="Ichikawa N."/>
            <person name="Ohji S."/>
            <person name="Yamazoe A."/>
            <person name="Fujita N."/>
        </authorList>
    </citation>
    <scope>NUCLEOTIDE SEQUENCE [LARGE SCALE GENOMIC DNA]</scope>
    <source>
        <strain evidence="2 3">NBRC 102218</strain>
    </source>
</reference>
<evidence type="ECO:0000256" key="1">
    <source>
        <dbReference type="SAM" id="SignalP"/>
    </source>
</evidence>
<dbReference type="OrthoDB" id="68195at2"/>
<organism evidence="2 3">
    <name type="scientific">Vibrio ezurae NBRC 102218</name>
    <dbReference type="NCBI Taxonomy" id="1219080"/>
    <lineage>
        <taxon>Bacteria</taxon>
        <taxon>Pseudomonadati</taxon>
        <taxon>Pseudomonadota</taxon>
        <taxon>Gammaproteobacteria</taxon>
        <taxon>Vibrionales</taxon>
        <taxon>Vibrionaceae</taxon>
        <taxon>Vibrio</taxon>
    </lineage>
</organism>
<dbReference type="RefSeq" id="WP_021713433.1">
    <property type="nucleotide sequence ID" value="NZ_BATM01000019.1"/>
</dbReference>
<dbReference type="EMBL" id="BATM01000019">
    <property type="protein sequence ID" value="GAD79724.1"/>
    <property type="molecule type" value="Genomic_DNA"/>
</dbReference>
<keyword evidence="3" id="KW-1185">Reference proteome</keyword>
<evidence type="ECO:0000313" key="3">
    <source>
        <dbReference type="Proteomes" id="UP000016562"/>
    </source>
</evidence>
<keyword evidence="1" id="KW-0732">Signal</keyword>
<evidence type="ECO:0000313" key="2">
    <source>
        <dbReference type="EMBL" id="GAD79724.1"/>
    </source>
</evidence>
<feature type="chain" id="PRO_5004640981" description="SCP domain-containing protein" evidence="1">
    <location>
        <begin position="24"/>
        <end position="467"/>
    </location>
</feature>
<dbReference type="PROSITE" id="PS51257">
    <property type="entry name" value="PROKAR_LIPOPROTEIN"/>
    <property type="match status" value="1"/>
</dbReference>
<sequence length="467" mass="50355">MNLFKTTAIVSSLLMLSACNSSSDIKVDKTVANLSAKEQSQINHYVDGHNANHQQVDTQAGFEFNNNSPLYTALDSLYALSTQSKVTIQDINPGITNGLTKALKPGAFAQLPTKGSQTSLTFNPSRAITLSATGAPTVDQNEWHCYGSTPMTIDVDNQGMTINGSLTEYEYQGGCSASNKQIISYNFKNAHLNSNFIFDAGSVDDLLTHKTLAGNQLLLTSIENSIAQTFGKAWLAQWQAGASSSSNDFLKLVNGRIQYQNVPSSMVDYRTLDNAKLLAGTVFGGQPGNGAVASAKWCRIVNIPKGLDLDSQKVQTMIAVNCARSVKRYCEGHDASFPAGMQAATSPVAWSDDVYNLAMDNTKLQQSHNQQGHFEIHGQVQNAFTITPQGADPFTGTLKAVYGYTDVKNADTTSPYFNNAGANSFTGHAGHCQNEMASWATKTGLSFIKLTNNQVTGIDFLTQNFSK</sequence>
<name>U3CEN0_9VIBR</name>
<dbReference type="Proteomes" id="UP000016562">
    <property type="component" value="Unassembled WGS sequence"/>
</dbReference>
<comment type="caution">
    <text evidence="2">The sequence shown here is derived from an EMBL/GenBank/DDBJ whole genome shotgun (WGS) entry which is preliminary data.</text>
</comment>
<proteinExistence type="predicted"/>
<feature type="signal peptide" evidence="1">
    <location>
        <begin position="1"/>
        <end position="23"/>
    </location>
</feature>
<accession>U3CEN0</accession>
<gene>
    <name evidence="2" type="ORF">VEZ01S_19_01390</name>
</gene>
<evidence type="ECO:0008006" key="4">
    <source>
        <dbReference type="Google" id="ProtNLM"/>
    </source>
</evidence>